<dbReference type="Pfam" id="PF00890">
    <property type="entry name" value="FAD_binding_2"/>
    <property type="match status" value="1"/>
</dbReference>
<name>A0ABV9SZG5_9BACT</name>
<dbReference type="EC" id="1.4.3.16" evidence="4"/>
<comment type="cofactor">
    <cofactor evidence="1">
        <name>FAD</name>
        <dbReference type="ChEBI" id="CHEBI:57692"/>
    </cofactor>
</comment>
<dbReference type="Gene3D" id="3.90.700.10">
    <property type="entry name" value="Succinate dehydrogenase/fumarate reductase flavoprotein, catalytic domain"/>
    <property type="match status" value="1"/>
</dbReference>
<comment type="caution">
    <text evidence="11">The sequence shown here is derived from an EMBL/GenBank/DDBJ whole genome shotgun (WGS) entry which is preliminary data.</text>
</comment>
<sequence length="547" mass="60477">MYDKGRAGNQLGPCAYREGTYTHSENAFLAVNIKMETDVLIVGSGIAGLSTALYLAELQPDLFITILDKSPTEESNTRYAQGGMAAVFALETDSFEAHMEDTLAAGKNHSDPSAVKKVVWGAPGTIGDLERWGVEFDRAPDGRYDLGLEGGHAYHRIVHHKDTTGNEIHLKLLKKARQHTYIRRITQTMGEDLLITEREGIRHCYGVRVFDETAQESYTITAKVVVLATGGSGQLFLQTTNPEVATGDGLAMAIRAGAAVRDLQYIQFHPTAIYDDSAKRNLLISEALRGAGAYILNRQLQRFLLRETPRGELATRDVVSSLMLAEMKKTGTPYLFLDARHLGKNKLSKNFPQVFNNCKMRGYDLRKDLVPIVPAAHYQCGGIRVDHQGKSTVEYLYAVGECAATGLHGTNRLASNSLTEAMVFAKEIACDIVRNLNRSDKEAPEIKTDGPVSIDKTPVGDGEWTDQTLRKLKTLMTELFVNPENESFRSGKYHHWITSCQNEVSGLIARGSVSVETLELHNLLTVGEALSKAIQEENVKHYKNIHI</sequence>
<dbReference type="RefSeq" id="WP_377062913.1">
    <property type="nucleotide sequence ID" value="NZ_JBHSJJ010000003.1"/>
</dbReference>
<proteinExistence type="inferred from homology"/>
<dbReference type="Proteomes" id="UP001595818">
    <property type="component" value="Unassembled WGS sequence"/>
</dbReference>
<dbReference type="PRINTS" id="PR00368">
    <property type="entry name" value="FADPNR"/>
</dbReference>
<keyword evidence="6" id="KW-0662">Pyridine nucleotide biosynthesis</keyword>
<evidence type="ECO:0000256" key="1">
    <source>
        <dbReference type="ARBA" id="ARBA00001974"/>
    </source>
</evidence>
<dbReference type="SUPFAM" id="SSF56425">
    <property type="entry name" value="Succinate dehydrogenase/fumarate reductase flavoprotein, catalytic domain"/>
    <property type="match status" value="1"/>
</dbReference>
<dbReference type="InterPro" id="IPR036188">
    <property type="entry name" value="FAD/NAD-bd_sf"/>
</dbReference>
<dbReference type="PANTHER" id="PTHR42716:SF2">
    <property type="entry name" value="L-ASPARTATE OXIDASE, CHLOROPLASTIC"/>
    <property type="match status" value="1"/>
</dbReference>
<dbReference type="InterPro" id="IPR003953">
    <property type="entry name" value="FAD-dep_OxRdtase_2_FAD-bd"/>
</dbReference>
<comment type="similarity">
    <text evidence="3">Belongs to the FAD-dependent oxidoreductase 2 family. NadB subfamily.</text>
</comment>
<comment type="pathway">
    <text evidence="2">Cofactor biosynthesis; NAD(+) biosynthesis; iminoaspartate from L-aspartate (oxidase route): step 1/1.</text>
</comment>
<evidence type="ECO:0000313" key="12">
    <source>
        <dbReference type="Proteomes" id="UP001595818"/>
    </source>
</evidence>
<dbReference type="Gene3D" id="3.50.50.60">
    <property type="entry name" value="FAD/NAD(P)-binding domain"/>
    <property type="match status" value="1"/>
</dbReference>
<dbReference type="EMBL" id="JBHSJJ010000003">
    <property type="protein sequence ID" value="MFC4871445.1"/>
    <property type="molecule type" value="Genomic_DNA"/>
</dbReference>
<gene>
    <name evidence="11" type="ORF">ACFPFU_07090</name>
</gene>
<accession>A0ABV9SZG5</accession>
<reference evidence="12" key="1">
    <citation type="journal article" date="2019" name="Int. J. Syst. Evol. Microbiol.">
        <title>The Global Catalogue of Microorganisms (GCM) 10K type strain sequencing project: providing services to taxonomists for standard genome sequencing and annotation.</title>
        <authorList>
            <consortium name="The Broad Institute Genomics Platform"/>
            <consortium name="The Broad Institute Genome Sequencing Center for Infectious Disease"/>
            <person name="Wu L."/>
            <person name="Ma J."/>
        </authorList>
    </citation>
    <scope>NUCLEOTIDE SEQUENCE [LARGE SCALE GENOMIC DNA]</scope>
    <source>
        <strain evidence="12">CGMCC 4.7466</strain>
    </source>
</reference>
<evidence type="ECO:0000256" key="3">
    <source>
        <dbReference type="ARBA" id="ARBA00008562"/>
    </source>
</evidence>
<evidence type="ECO:0000256" key="6">
    <source>
        <dbReference type="ARBA" id="ARBA00022642"/>
    </source>
</evidence>
<dbReference type="InterPro" id="IPR027477">
    <property type="entry name" value="Succ_DH/fumarate_Rdtase_cat_sf"/>
</dbReference>
<dbReference type="InterPro" id="IPR005288">
    <property type="entry name" value="NadB"/>
</dbReference>
<evidence type="ECO:0000256" key="9">
    <source>
        <dbReference type="ARBA" id="ARBA00048305"/>
    </source>
</evidence>
<keyword evidence="5" id="KW-0285">Flavoprotein</keyword>
<protein>
    <recommendedName>
        <fullName evidence="4">L-aspartate oxidase</fullName>
        <ecNumber evidence="4">1.4.3.16</ecNumber>
    </recommendedName>
</protein>
<keyword evidence="7" id="KW-0274">FAD</keyword>
<evidence type="ECO:0000256" key="8">
    <source>
        <dbReference type="ARBA" id="ARBA00023002"/>
    </source>
</evidence>
<evidence type="ECO:0000256" key="2">
    <source>
        <dbReference type="ARBA" id="ARBA00004950"/>
    </source>
</evidence>
<evidence type="ECO:0000256" key="7">
    <source>
        <dbReference type="ARBA" id="ARBA00022827"/>
    </source>
</evidence>
<evidence type="ECO:0000256" key="5">
    <source>
        <dbReference type="ARBA" id="ARBA00022630"/>
    </source>
</evidence>
<keyword evidence="12" id="KW-1185">Reference proteome</keyword>
<dbReference type="SUPFAM" id="SSF51905">
    <property type="entry name" value="FAD/NAD(P)-binding domain"/>
    <property type="match status" value="1"/>
</dbReference>
<keyword evidence="8" id="KW-0560">Oxidoreductase</keyword>
<evidence type="ECO:0000313" key="11">
    <source>
        <dbReference type="EMBL" id="MFC4871445.1"/>
    </source>
</evidence>
<feature type="domain" description="FAD-dependent oxidoreductase 2 FAD-binding" evidence="10">
    <location>
        <begin position="38"/>
        <end position="418"/>
    </location>
</feature>
<evidence type="ECO:0000259" key="10">
    <source>
        <dbReference type="Pfam" id="PF00890"/>
    </source>
</evidence>
<dbReference type="PANTHER" id="PTHR42716">
    <property type="entry name" value="L-ASPARTATE OXIDASE"/>
    <property type="match status" value="1"/>
</dbReference>
<evidence type="ECO:0000256" key="4">
    <source>
        <dbReference type="ARBA" id="ARBA00012173"/>
    </source>
</evidence>
<comment type="catalytic activity">
    <reaction evidence="9">
        <text>L-aspartate + O2 = iminosuccinate + H2O2</text>
        <dbReference type="Rhea" id="RHEA:25876"/>
        <dbReference type="ChEBI" id="CHEBI:15379"/>
        <dbReference type="ChEBI" id="CHEBI:16240"/>
        <dbReference type="ChEBI" id="CHEBI:29991"/>
        <dbReference type="ChEBI" id="CHEBI:77875"/>
        <dbReference type="EC" id="1.4.3.16"/>
    </reaction>
    <physiologicalReaction direction="left-to-right" evidence="9">
        <dbReference type="Rhea" id="RHEA:25877"/>
    </physiologicalReaction>
</comment>
<organism evidence="11 12">
    <name type="scientific">Negadavirga shengliensis</name>
    <dbReference type="NCBI Taxonomy" id="1389218"/>
    <lineage>
        <taxon>Bacteria</taxon>
        <taxon>Pseudomonadati</taxon>
        <taxon>Bacteroidota</taxon>
        <taxon>Cytophagia</taxon>
        <taxon>Cytophagales</taxon>
        <taxon>Cyclobacteriaceae</taxon>
        <taxon>Negadavirga</taxon>
    </lineage>
</organism>